<feature type="compositionally biased region" description="Acidic residues" evidence="1">
    <location>
        <begin position="50"/>
        <end position="61"/>
    </location>
</feature>
<proteinExistence type="predicted"/>
<name>A0A8K0JSC9_9TREE</name>
<comment type="caution">
    <text evidence="2">The sequence shown here is derived from an EMBL/GenBank/DDBJ whole genome shotgun (WGS) entry which is preliminary data.</text>
</comment>
<reference evidence="2" key="1">
    <citation type="submission" date="2020-04" db="EMBL/GenBank/DDBJ databases">
        <title>Analysis of mating type loci in Filobasidium floriforme.</title>
        <authorList>
            <person name="Nowrousian M."/>
        </authorList>
    </citation>
    <scope>NUCLEOTIDE SEQUENCE</scope>
    <source>
        <strain evidence="2">CBS 6242</strain>
    </source>
</reference>
<evidence type="ECO:0000313" key="3">
    <source>
        <dbReference type="Proteomes" id="UP000812966"/>
    </source>
</evidence>
<organism evidence="2 3">
    <name type="scientific">Filobasidium floriforme</name>
    <dbReference type="NCBI Taxonomy" id="5210"/>
    <lineage>
        <taxon>Eukaryota</taxon>
        <taxon>Fungi</taxon>
        <taxon>Dikarya</taxon>
        <taxon>Basidiomycota</taxon>
        <taxon>Agaricomycotina</taxon>
        <taxon>Tremellomycetes</taxon>
        <taxon>Filobasidiales</taxon>
        <taxon>Filobasidiaceae</taxon>
        <taxon>Filobasidium</taxon>
    </lineage>
</organism>
<dbReference type="EMBL" id="JABELV010000005">
    <property type="protein sequence ID" value="KAG7575278.1"/>
    <property type="molecule type" value="Genomic_DNA"/>
</dbReference>
<sequence length="313" mass="35161">MPATPRKSNCTPIVPSAHSERAFPFSDFLTQPVYSSPRQYPRDCLQVTYDGEEDEDDDDEPSAGWPYDTNFPGQYSPFLVHKTFHAPGVGGSGRRLNSPVPRIDTSVVGASTVATGEWHTMRTVYHHDHDTDHDQEVPTLIMSDSTHAPTTLVSASFHDGAGTIDHRPRPRGRGFAPKPLQTLGKRTVRDHLRDHFDVDENDQDEDDIQIWIENVEDLDHSDLTTIQEQQISTPELSETGTVVPSPEQDIDRHHHHLVRDLAGLGLRTTRPRQGPTLPPVDLGQQPNVLEDVPRGRTMERKRTNRRGRHLLSG</sequence>
<evidence type="ECO:0000313" key="2">
    <source>
        <dbReference type="EMBL" id="KAG7575278.1"/>
    </source>
</evidence>
<keyword evidence="3" id="KW-1185">Reference proteome</keyword>
<feature type="region of interest" description="Disordered" evidence="1">
    <location>
        <begin position="265"/>
        <end position="313"/>
    </location>
</feature>
<evidence type="ECO:0000256" key="1">
    <source>
        <dbReference type="SAM" id="MobiDB-lite"/>
    </source>
</evidence>
<dbReference type="AlphaFoldDB" id="A0A8K0JSC9"/>
<feature type="compositionally biased region" description="Basic residues" evidence="1">
    <location>
        <begin position="302"/>
        <end position="313"/>
    </location>
</feature>
<accession>A0A8K0JSC9</accession>
<feature type="compositionally biased region" description="Basic and acidic residues" evidence="1">
    <location>
        <begin position="291"/>
        <end position="301"/>
    </location>
</feature>
<feature type="region of interest" description="Disordered" evidence="1">
    <location>
        <begin position="47"/>
        <end position="68"/>
    </location>
</feature>
<gene>
    <name evidence="2" type="ORF">FFLO_00442</name>
</gene>
<protein>
    <submittedName>
        <fullName evidence="2">Uncharacterized protein</fullName>
    </submittedName>
</protein>
<dbReference type="Proteomes" id="UP000812966">
    <property type="component" value="Unassembled WGS sequence"/>
</dbReference>